<dbReference type="InterPro" id="IPR027359">
    <property type="entry name" value="Volt_channel_dom_sf"/>
</dbReference>
<keyword evidence="2 6" id="KW-0812">Transmembrane</keyword>
<evidence type="ECO:0000259" key="7">
    <source>
        <dbReference type="Pfam" id="PF00520"/>
    </source>
</evidence>
<dbReference type="Pfam" id="PF00520">
    <property type="entry name" value="Ion_trans"/>
    <property type="match status" value="2"/>
</dbReference>
<feature type="transmembrane region" description="Helical" evidence="6">
    <location>
        <begin position="1450"/>
        <end position="1470"/>
    </location>
</feature>
<feature type="region of interest" description="Disordered" evidence="5">
    <location>
        <begin position="908"/>
        <end position="999"/>
    </location>
</feature>
<dbReference type="GO" id="GO:0098703">
    <property type="term" value="P:calcium ion import across plasma membrane"/>
    <property type="evidence" value="ECO:0000318"/>
    <property type="project" value="GO_Central"/>
</dbReference>
<evidence type="ECO:0000256" key="5">
    <source>
        <dbReference type="SAM" id="MobiDB-lite"/>
    </source>
</evidence>
<feature type="compositionally biased region" description="Acidic residues" evidence="5">
    <location>
        <begin position="1036"/>
        <end position="1046"/>
    </location>
</feature>
<evidence type="ECO:0000256" key="4">
    <source>
        <dbReference type="ARBA" id="ARBA00023136"/>
    </source>
</evidence>
<sequence length="1737" mass="177691">MESLDAPSESVDYRQAQRARLQQLNNDEVAARVAARVKKDAVFGQGEHAAFGAGHRRSSDTGAGFSPREGGAPGLMPSASGRHPPTIMPSASGRHPPALLPSASGRPAPGLVPSASGRHQPRLVPSASGRHPAAGDNAGHAGLTAPEPAVTLTPVAEEQPQPAAVGGTGLGTGAATRPDSPLEMQLQALLQQQQQRPASGAQGAADGLDRKGADYGAAAAAAAVGAAAAKPPSAAQVPLVPLMLATVPLEDKAAGAGGGGGGDRPGSRPGGPRRPDTANSLATSLAHEGTYDIDEQEMAHYSWLRRTAARICAHPDFEMVVVLLIFGNMITLALYRPTEDDSSHWNHALFWAEAAFNFLFSAEMALRMAALGGVFAYLRHPWNVFDCSMVVAGYVAFIPTGSSEGSSGVRALRALRALRPLRTVTRFESLRAIVVCFLEAVPLLGSAVGLMLLFMFVFAVAGTNLYANVYHQKCYDDLTGLPEESPQDPDMLGCGNWRTCPSNFTCEITAASDAINIAGFSNVGFSMLSVFQCITVTGWSFAFYRTTDNTSPVAAIYYVLLVSIGAYVLVNLFLAVLKIKFAKAQTAFRARNAGRTKGRRNSVMTLFAAAKSKFTEYSNKRSQAHSLNTSIANLISSRMSQFSSVSRAMSGPAADAAAAVTAVDALMATDGAAAAAAAGSNPQQPLLLMSSSDAAAGAKGEAATAATAAGATPSLHLPGAVPPSATSGPGSAANSARSSLNGSPRLPPKGTAMGADAGMGGGGGGGGGRPSADGALPPGVPLGRALVPNGSARVSLEVMRPPPLPLAAVGLGAGESRRASGDAARPTPSLSGAAGATGGAGGSGRRSVDAPRPPAPQPPPHGRPPGQRLQHGSARPSGEADLAAPSPSVDSASAAATPAPAAPVVAVATAAAAQDRHHQSDTAHREPAVGGACARSEPSLPASGPPSKKVLGTGAQEHEQPLAAVDSACGSGSGGSAAVSRRESHSSMLSGPEASLGVYLNPSAGTLAAAAGAAAGGGAPGPAKRASRIPATAVVAEEEGEEDEEADGPRTFAQRRSGAAAAQADAEASSALHRGPGPVAEGVGAHESLPSVESPRGSRPPGTVVAAPGSRSPRASAPASPRRSEPGQPPRPSDTGSAAGFVPHPLHPNPNYRPSLPSPRVSAAGVAAAPGGSSNEHAHAHTHQSHQGSHQHQSHDGSHHAHHHEHHASHQHGSHEHPGSRTDSRDPRQHSHSHGGNPPDSRQHSHQPHGHGPHARSNQVLPLPLPLGGHYPPGSKPPVLRGSMGGNNGSFVRPFGGMGVGVGGSMLGGSMLGGSMIGGSMLGGDPQMMLGGNLGMAAAMMDPAEFDDFVAGEPPLRRLHLRAMFRARLLVSSQSFSYLMLAVIVANTVVLAMEYDGMTASYEQGLRICNYVFTAVFTLEMVIKLFGMGVWDYLRDTFNLFDGAVVTVSWLEIILTAVGSGESLNAMAALRAFRALRLLKAFRYLGPLRKIASMLLTAFNSFAAIAVLIGLFWIVFAIVGMHVFGGLALDRDAYPNFDTFLNSLVATFNTLTLENYQNTMYGVVRASNWGSSVFFVAWIVVGKYILLTLFLAVTLEAFEAKYDTQGANSSWVSKMRSAMGSAVGSVVSSVKRSIGSRRSSVDGGSGTQTPTHQQGRGRTSGYGGQSSWISPQLTAQDTAALSARSEAGAGAVALAALPAPDMVAGGAGKGDEGGNVAAATFDPRVAAAACSPYGKAA</sequence>
<comment type="subcellular location">
    <subcellularLocation>
        <location evidence="1">Membrane</location>
        <topology evidence="1">Multi-pass membrane protein</topology>
    </subcellularLocation>
</comment>
<feature type="domain" description="Ion transport" evidence="7">
    <location>
        <begin position="315"/>
        <end position="585"/>
    </location>
</feature>
<keyword evidence="9" id="KW-1185">Reference proteome</keyword>
<feature type="compositionally biased region" description="Gly residues" evidence="5">
    <location>
        <begin position="255"/>
        <end position="264"/>
    </location>
</feature>
<dbReference type="Gene3D" id="1.20.120.350">
    <property type="entry name" value="Voltage-gated potassium channels. Chain C"/>
    <property type="match status" value="2"/>
</dbReference>
<protein>
    <recommendedName>
        <fullName evidence="7">Ion transport domain-containing protein</fullName>
    </recommendedName>
</protein>
<accession>A0A2K3CUJ3</accession>
<feature type="compositionally biased region" description="Basic and acidic residues" evidence="5">
    <location>
        <begin position="1213"/>
        <end position="1229"/>
    </location>
</feature>
<feature type="region of interest" description="Disordered" evidence="5">
    <location>
        <begin position="817"/>
        <end position="896"/>
    </location>
</feature>
<feature type="compositionally biased region" description="Low complexity" evidence="5">
    <location>
        <begin position="1158"/>
        <end position="1174"/>
    </location>
</feature>
<dbReference type="InterPro" id="IPR043203">
    <property type="entry name" value="VGCC_Ca_Na"/>
</dbReference>
<evidence type="ECO:0000256" key="3">
    <source>
        <dbReference type="ARBA" id="ARBA00022989"/>
    </source>
</evidence>
<name>A0A2K3CUJ3_CHLRE</name>
<feature type="compositionally biased region" description="Polar residues" evidence="5">
    <location>
        <begin position="724"/>
        <end position="742"/>
    </location>
</feature>
<feature type="transmembrane region" description="Helical" evidence="6">
    <location>
        <begin position="1408"/>
        <end position="1430"/>
    </location>
</feature>
<feature type="region of interest" description="Disordered" evidence="5">
    <location>
        <begin position="1634"/>
        <end position="1667"/>
    </location>
</feature>
<feature type="compositionally biased region" description="Low complexity" evidence="5">
    <location>
        <begin position="1106"/>
        <end position="1121"/>
    </location>
</feature>
<dbReference type="GO" id="GO:0008331">
    <property type="term" value="F:high voltage-gated calcium channel activity"/>
    <property type="evidence" value="ECO:0000318"/>
    <property type="project" value="GO_Central"/>
</dbReference>
<feature type="region of interest" description="Disordered" evidence="5">
    <location>
        <begin position="253"/>
        <end position="279"/>
    </location>
</feature>
<feature type="transmembrane region" description="Helical" evidence="6">
    <location>
        <begin position="1491"/>
        <end position="1524"/>
    </location>
</feature>
<dbReference type="PANTHER" id="PTHR10037">
    <property type="entry name" value="VOLTAGE-GATED CATION CHANNEL CALCIUM AND SODIUM"/>
    <property type="match status" value="1"/>
</dbReference>
<dbReference type="KEGG" id="cre:CHLRE_16g667451v5"/>
<feature type="transmembrane region" description="Helical" evidence="6">
    <location>
        <begin position="356"/>
        <end position="378"/>
    </location>
</feature>
<dbReference type="EMBL" id="CM008977">
    <property type="protein sequence ID" value="PNW71946.1"/>
    <property type="molecule type" value="Genomic_DNA"/>
</dbReference>
<dbReference type="STRING" id="3055.A0A2K3CUJ3"/>
<feature type="transmembrane region" description="Helical" evidence="6">
    <location>
        <begin position="1376"/>
        <end position="1396"/>
    </location>
</feature>
<feature type="compositionally biased region" description="Gly residues" evidence="5">
    <location>
        <begin position="757"/>
        <end position="769"/>
    </location>
</feature>
<dbReference type="InterPro" id="IPR005821">
    <property type="entry name" value="Ion_trans_dom"/>
</dbReference>
<feature type="compositionally biased region" description="Gly residues" evidence="5">
    <location>
        <begin position="835"/>
        <end position="844"/>
    </location>
</feature>
<organism evidence="8 9">
    <name type="scientific">Chlamydomonas reinhardtii</name>
    <name type="common">Chlamydomonas smithii</name>
    <dbReference type="NCBI Taxonomy" id="3055"/>
    <lineage>
        <taxon>Eukaryota</taxon>
        <taxon>Viridiplantae</taxon>
        <taxon>Chlorophyta</taxon>
        <taxon>core chlorophytes</taxon>
        <taxon>Chlorophyceae</taxon>
        <taxon>CS clade</taxon>
        <taxon>Chlamydomonadales</taxon>
        <taxon>Chlamydomonadaceae</taxon>
        <taxon>Chlamydomonas</taxon>
    </lineage>
</organism>
<keyword evidence="4 6" id="KW-0472">Membrane</keyword>
<evidence type="ECO:0000256" key="2">
    <source>
        <dbReference type="ARBA" id="ARBA00022692"/>
    </source>
</evidence>
<feature type="compositionally biased region" description="Basic residues" evidence="5">
    <location>
        <begin position="1244"/>
        <end position="1254"/>
    </location>
</feature>
<dbReference type="Proteomes" id="UP000006906">
    <property type="component" value="Chromosome 16"/>
</dbReference>
<evidence type="ECO:0000313" key="9">
    <source>
        <dbReference type="Proteomes" id="UP000006906"/>
    </source>
</evidence>
<evidence type="ECO:0000256" key="6">
    <source>
        <dbReference type="SAM" id="Phobius"/>
    </source>
</evidence>
<feature type="compositionally biased region" description="Basic and acidic residues" evidence="5">
    <location>
        <begin position="914"/>
        <end position="927"/>
    </location>
</feature>
<dbReference type="SUPFAM" id="SSF81324">
    <property type="entry name" value="Voltage-gated potassium channels"/>
    <property type="match status" value="2"/>
</dbReference>
<evidence type="ECO:0000256" key="1">
    <source>
        <dbReference type="ARBA" id="ARBA00004141"/>
    </source>
</evidence>
<feature type="domain" description="Ion transport" evidence="7">
    <location>
        <begin position="1374"/>
        <end position="1604"/>
    </location>
</feature>
<dbReference type="OrthoDB" id="431720at2759"/>
<dbReference type="GO" id="GO:0005891">
    <property type="term" value="C:voltage-gated calcium channel complex"/>
    <property type="evidence" value="ECO:0000318"/>
    <property type="project" value="GO_Central"/>
</dbReference>
<feature type="transmembrane region" description="Helical" evidence="6">
    <location>
        <begin position="556"/>
        <end position="577"/>
    </location>
</feature>
<feature type="transmembrane region" description="Helical" evidence="6">
    <location>
        <begin position="317"/>
        <end position="335"/>
    </location>
</feature>
<proteinExistence type="predicted"/>
<feature type="region of interest" description="Disordered" evidence="5">
    <location>
        <begin position="714"/>
        <end position="780"/>
    </location>
</feature>
<evidence type="ECO:0000313" key="8">
    <source>
        <dbReference type="EMBL" id="PNW71946.1"/>
    </source>
</evidence>
<feature type="transmembrane region" description="Helical" evidence="6">
    <location>
        <begin position="390"/>
        <end position="412"/>
    </location>
</feature>
<dbReference type="PANTHER" id="PTHR10037:SF62">
    <property type="entry name" value="SODIUM CHANNEL PROTEIN 60E"/>
    <property type="match status" value="1"/>
</dbReference>
<dbReference type="Gramene" id="PNW71946">
    <property type="protein sequence ID" value="PNW71946"/>
    <property type="gene ID" value="CHLRE_16g667451v5"/>
</dbReference>
<feature type="compositionally biased region" description="Pro residues" evidence="5">
    <location>
        <begin position="851"/>
        <end position="863"/>
    </location>
</feature>
<dbReference type="Gene3D" id="1.10.287.70">
    <property type="match status" value="2"/>
</dbReference>
<gene>
    <name evidence="8" type="ORF">CHLRE_16g667451v5</name>
</gene>
<keyword evidence="3 6" id="KW-1133">Transmembrane helix</keyword>
<dbReference type="InParanoid" id="A0A2K3CUJ3"/>
<feature type="transmembrane region" description="Helical" evidence="6">
    <location>
        <begin position="1573"/>
        <end position="1595"/>
    </location>
</feature>
<feature type="compositionally biased region" description="Low complexity" evidence="5">
    <location>
        <begin position="880"/>
        <end position="896"/>
    </location>
</feature>
<feature type="transmembrane region" description="Helical" evidence="6">
    <location>
        <begin position="523"/>
        <end position="544"/>
    </location>
</feature>
<feature type="compositionally biased region" description="Polar residues" evidence="5">
    <location>
        <begin position="1647"/>
        <end position="1657"/>
    </location>
</feature>
<feature type="region of interest" description="Disordered" evidence="5">
    <location>
        <begin position="1011"/>
        <end position="1282"/>
    </location>
</feature>
<feature type="compositionally biased region" description="Low complexity" evidence="5">
    <location>
        <begin position="1054"/>
        <end position="1071"/>
    </location>
</feature>
<feature type="transmembrane region" description="Helical" evidence="6">
    <location>
        <begin position="432"/>
        <end position="461"/>
    </location>
</feature>
<reference evidence="8 9" key="1">
    <citation type="journal article" date="2007" name="Science">
        <title>The Chlamydomonas genome reveals the evolution of key animal and plant functions.</title>
        <authorList>
            <person name="Merchant S.S."/>
            <person name="Prochnik S.E."/>
            <person name="Vallon O."/>
            <person name="Harris E.H."/>
            <person name="Karpowicz S.J."/>
            <person name="Witman G.B."/>
            <person name="Terry A."/>
            <person name="Salamov A."/>
            <person name="Fritz-Laylin L.K."/>
            <person name="Marechal-Drouard L."/>
            <person name="Marshall W.F."/>
            <person name="Qu L.H."/>
            <person name="Nelson D.R."/>
            <person name="Sanderfoot A.A."/>
            <person name="Spalding M.H."/>
            <person name="Kapitonov V.V."/>
            <person name="Ren Q."/>
            <person name="Ferris P."/>
            <person name="Lindquist E."/>
            <person name="Shapiro H."/>
            <person name="Lucas S.M."/>
            <person name="Grimwood J."/>
            <person name="Schmutz J."/>
            <person name="Cardol P."/>
            <person name="Cerutti H."/>
            <person name="Chanfreau G."/>
            <person name="Chen C.L."/>
            <person name="Cognat V."/>
            <person name="Croft M.T."/>
            <person name="Dent R."/>
            <person name="Dutcher S."/>
            <person name="Fernandez E."/>
            <person name="Fukuzawa H."/>
            <person name="Gonzalez-Ballester D."/>
            <person name="Gonzalez-Halphen D."/>
            <person name="Hallmann A."/>
            <person name="Hanikenne M."/>
            <person name="Hippler M."/>
            <person name="Inwood W."/>
            <person name="Jabbari K."/>
            <person name="Kalanon M."/>
            <person name="Kuras R."/>
            <person name="Lefebvre P.A."/>
            <person name="Lemaire S.D."/>
            <person name="Lobanov A.V."/>
            <person name="Lohr M."/>
            <person name="Manuell A."/>
            <person name="Meier I."/>
            <person name="Mets L."/>
            <person name="Mittag M."/>
            <person name="Mittelmeier T."/>
            <person name="Moroney J.V."/>
            <person name="Moseley J."/>
            <person name="Napoli C."/>
            <person name="Nedelcu A.M."/>
            <person name="Niyogi K."/>
            <person name="Novoselov S.V."/>
            <person name="Paulsen I.T."/>
            <person name="Pazour G."/>
            <person name="Purton S."/>
            <person name="Ral J.P."/>
            <person name="Riano-Pachon D.M."/>
            <person name="Riekhof W."/>
            <person name="Rymarquis L."/>
            <person name="Schroda M."/>
            <person name="Stern D."/>
            <person name="Umen J."/>
            <person name="Willows R."/>
            <person name="Wilson N."/>
            <person name="Zimmer S.L."/>
            <person name="Allmer J."/>
            <person name="Balk J."/>
            <person name="Bisova K."/>
            <person name="Chen C.J."/>
            <person name="Elias M."/>
            <person name="Gendler K."/>
            <person name="Hauser C."/>
            <person name="Lamb M.R."/>
            <person name="Ledford H."/>
            <person name="Long J.C."/>
            <person name="Minagawa J."/>
            <person name="Page M.D."/>
            <person name="Pan J."/>
            <person name="Pootakham W."/>
            <person name="Roje S."/>
            <person name="Rose A."/>
            <person name="Stahlberg E."/>
            <person name="Terauchi A.M."/>
            <person name="Yang P."/>
            <person name="Ball S."/>
            <person name="Bowler C."/>
            <person name="Dieckmann C.L."/>
            <person name="Gladyshev V.N."/>
            <person name="Green P."/>
            <person name="Jorgensen R."/>
            <person name="Mayfield S."/>
            <person name="Mueller-Roeber B."/>
            <person name="Rajamani S."/>
            <person name="Sayre R.T."/>
            <person name="Brokstein P."/>
            <person name="Dubchak I."/>
            <person name="Goodstein D."/>
            <person name="Hornick L."/>
            <person name="Huang Y.W."/>
            <person name="Jhaveri J."/>
            <person name="Luo Y."/>
            <person name="Martinez D."/>
            <person name="Ngau W.C."/>
            <person name="Otillar B."/>
            <person name="Poliakov A."/>
            <person name="Porter A."/>
            <person name="Szajkowski L."/>
            <person name="Werner G."/>
            <person name="Zhou K."/>
            <person name="Grigoriev I.V."/>
            <person name="Rokhsar D.S."/>
            <person name="Grossman A.R."/>
        </authorList>
    </citation>
    <scope>NUCLEOTIDE SEQUENCE [LARGE SCALE GENOMIC DNA]</scope>
    <source>
        <strain evidence="9">CC-503</strain>
    </source>
</reference>
<feature type="compositionally biased region" description="Basic residues" evidence="5">
    <location>
        <begin position="1200"/>
        <end position="1212"/>
    </location>
</feature>
<dbReference type="RefSeq" id="XP_042915873.1">
    <property type="nucleotide sequence ID" value="XM_043071087.1"/>
</dbReference>
<feature type="region of interest" description="Disordered" evidence="5">
    <location>
        <begin position="43"/>
        <end position="183"/>
    </location>
</feature>
<dbReference type="GeneID" id="66056606"/>